<gene>
    <name evidence="1" type="primary">HERC1</name>
    <name evidence="1" type="ORF">SNAT2548_LOCUS26210</name>
</gene>
<keyword evidence="2" id="KW-1185">Reference proteome</keyword>
<dbReference type="AlphaFoldDB" id="A0A812S8B9"/>
<dbReference type="Proteomes" id="UP000604046">
    <property type="component" value="Unassembled WGS sequence"/>
</dbReference>
<reference evidence="1" key="1">
    <citation type="submission" date="2021-02" db="EMBL/GenBank/DDBJ databases">
        <authorList>
            <person name="Dougan E. K."/>
            <person name="Rhodes N."/>
            <person name="Thang M."/>
            <person name="Chan C."/>
        </authorList>
    </citation>
    <scope>NUCLEOTIDE SEQUENCE</scope>
</reference>
<organism evidence="1 2">
    <name type="scientific">Symbiodinium natans</name>
    <dbReference type="NCBI Taxonomy" id="878477"/>
    <lineage>
        <taxon>Eukaryota</taxon>
        <taxon>Sar</taxon>
        <taxon>Alveolata</taxon>
        <taxon>Dinophyceae</taxon>
        <taxon>Suessiales</taxon>
        <taxon>Symbiodiniaceae</taxon>
        <taxon>Symbiodinium</taxon>
    </lineage>
</organism>
<sequence length="280" mass="30100">MPLELIVGAPCHCYPPGSMLCVDVAAEVPNWAVRSPAVVVQSLNENASAYVVRGAQPLTSEKGDGFAEFEPLPTNHTYLVPLKYQSGKQILFKQSGGEATWSEGQIVQVPSTENHYCHVVKVLNGEDKDKEMPLHLDGMNSGIRVANVTASAYEEEVHKIKAFFRARHSFILDSLSGSRFSVKECAPPTLSTVTFATSKTEGSMTSSMSITKLMRRSASVVSNTVSQTSSTTASAALKMKAADSGDSLAFCWGSACYPLMMLMMLDSCCGCGTQLCSWSS</sequence>
<protein>
    <submittedName>
        <fullName evidence="1">HERC1 protein</fullName>
    </submittedName>
</protein>
<evidence type="ECO:0000313" key="2">
    <source>
        <dbReference type="Proteomes" id="UP000604046"/>
    </source>
</evidence>
<comment type="caution">
    <text evidence="1">The sequence shown here is derived from an EMBL/GenBank/DDBJ whole genome shotgun (WGS) entry which is preliminary data.</text>
</comment>
<accession>A0A812S8B9</accession>
<dbReference type="OrthoDB" id="10422294at2759"/>
<name>A0A812S8B9_9DINO</name>
<dbReference type="EMBL" id="CAJNDS010002423">
    <property type="protein sequence ID" value="CAE7468349.1"/>
    <property type="molecule type" value="Genomic_DNA"/>
</dbReference>
<evidence type="ECO:0000313" key="1">
    <source>
        <dbReference type="EMBL" id="CAE7468349.1"/>
    </source>
</evidence>
<proteinExistence type="predicted"/>